<proteinExistence type="predicted"/>
<dbReference type="PROSITE" id="PS51029">
    <property type="entry name" value="MADF"/>
    <property type="match status" value="1"/>
</dbReference>
<accession>A0A7M7H6A9</accession>
<reference evidence="3" key="1">
    <citation type="submission" date="2021-01" db="UniProtKB">
        <authorList>
            <consortium name="EnsemblMetazoa"/>
        </authorList>
    </citation>
    <scope>IDENTIFICATION</scope>
</reference>
<name>A0A7M7H6A9_NASVI</name>
<dbReference type="EnsemblMetazoa" id="XM_008210062">
    <property type="protein sequence ID" value="XP_008208284"/>
    <property type="gene ID" value="LOC100116323"/>
</dbReference>
<organism evidence="3 4">
    <name type="scientific">Nasonia vitripennis</name>
    <name type="common">Parasitic wasp</name>
    <dbReference type="NCBI Taxonomy" id="7425"/>
    <lineage>
        <taxon>Eukaryota</taxon>
        <taxon>Metazoa</taxon>
        <taxon>Ecdysozoa</taxon>
        <taxon>Arthropoda</taxon>
        <taxon>Hexapoda</taxon>
        <taxon>Insecta</taxon>
        <taxon>Pterygota</taxon>
        <taxon>Neoptera</taxon>
        <taxon>Endopterygota</taxon>
        <taxon>Hymenoptera</taxon>
        <taxon>Apocrita</taxon>
        <taxon>Proctotrupomorpha</taxon>
        <taxon>Chalcidoidea</taxon>
        <taxon>Pteromalidae</taxon>
        <taxon>Pteromalinae</taxon>
        <taxon>Nasonia</taxon>
    </lineage>
</organism>
<feature type="compositionally biased region" description="Polar residues" evidence="1">
    <location>
        <begin position="195"/>
        <end position="208"/>
    </location>
</feature>
<feature type="domain" description="MADF" evidence="2">
    <location>
        <begin position="33"/>
        <end position="135"/>
    </location>
</feature>
<dbReference type="EnsemblMetazoa" id="XM_031933689">
    <property type="protein sequence ID" value="XP_031789549"/>
    <property type="gene ID" value="LOC100116323"/>
</dbReference>
<dbReference type="PANTHER" id="PTHR12243:SF67">
    <property type="entry name" value="COREPRESSOR OF PANGOLIN, ISOFORM A-RELATED"/>
    <property type="match status" value="1"/>
</dbReference>
<dbReference type="InParanoid" id="A0A7M7H6A9"/>
<dbReference type="EnsemblMetazoa" id="XM_008210065">
    <property type="protein sequence ID" value="XP_008208287"/>
    <property type="gene ID" value="LOC100116323"/>
</dbReference>
<protein>
    <recommendedName>
        <fullName evidence="2">MADF domain-containing protein</fullName>
    </recommendedName>
</protein>
<dbReference type="KEGG" id="nvi:100116323"/>
<dbReference type="GO" id="GO:0005667">
    <property type="term" value="C:transcription regulator complex"/>
    <property type="evidence" value="ECO:0007669"/>
    <property type="project" value="TreeGrafter"/>
</dbReference>
<evidence type="ECO:0000313" key="4">
    <source>
        <dbReference type="Proteomes" id="UP000002358"/>
    </source>
</evidence>
<dbReference type="Proteomes" id="UP000002358">
    <property type="component" value="Chromosome 1"/>
</dbReference>
<dbReference type="InterPro" id="IPR039353">
    <property type="entry name" value="TF_Adf1"/>
</dbReference>
<evidence type="ECO:0000313" key="3">
    <source>
        <dbReference type="EnsemblMetazoa" id="XP_008208284"/>
    </source>
</evidence>
<evidence type="ECO:0000256" key="1">
    <source>
        <dbReference type="SAM" id="MobiDB-lite"/>
    </source>
</evidence>
<dbReference type="InterPro" id="IPR006578">
    <property type="entry name" value="MADF-dom"/>
</dbReference>
<feature type="region of interest" description="Disordered" evidence="1">
    <location>
        <begin position="195"/>
        <end position="220"/>
    </location>
</feature>
<dbReference type="SMART" id="SM00595">
    <property type="entry name" value="MADF"/>
    <property type="match status" value="1"/>
</dbReference>
<keyword evidence="4" id="KW-1185">Reference proteome</keyword>
<dbReference type="EnsemblMetazoa" id="XM_008210063">
    <property type="protein sequence ID" value="XP_008208285"/>
    <property type="gene ID" value="LOC100116323"/>
</dbReference>
<dbReference type="RefSeq" id="XP_031789549.1">
    <property type="nucleotide sequence ID" value="XM_031933689.2"/>
</dbReference>
<dbReference type="Pfam" id="PF10545">
    <property type="entry name" value="MADF_DNA_bdg"/>
    <property type="match status" value="1"/>
</dbReference>
<dbReference type="SMR" id="A0A7M7H6A9"/>
<dbReference type="RefSeq" id="XP_008208284.1">
    <property type="nucleotide sequence ID" value="XM_008210062.4"/>
</dbReference>
<dbReference type="PANTHER" id="PTHR12243">
    <property type="entry name" value="MADF DOMAIN TRANSCRIPTION FACTOR"/>
    <property type="match status" value="1"/>
</dbReference>
<dbReference type="RefSeq" id="XP_008208285.1">
    <property type="nucleotide sequence ID" value="XM_008210063.3"/>
</dbReference>
<dbReference type="RefSeq" id="XP_008208287.1">
    <property type="nucleotide sequence ID" value="XM_008210065.4"/>
</dbReference>
<dbReference type="OrthoDB" id="6615613at2759"/>
<dbReference type="GeneID" id="100116323"/>
<dbReference type="AlphaFoldDB" id="A0A7M7H6A9"/>
<evidence type="ECO:0000259" key="2">
    <source>
        <dbReference type="PROSITE" id="PS51029"/>
    </source>
</evidence>
<dbReference type="GO" id="GO:0005634">
    <property type="term" value="C:nucleus"/>
    <property type="evidence" value="ECO:0007669"/>
    <property type="project" value="TreeGrafter"/>
</dbReference>
<sequence length="283" mass="33084">MNNVIMVYKSNKKYTPSKMGEPSDYQYSNLDELLIALVRERPALYDIRVPERERTKSAKQNLWYEISQQMEGCLKPDAAELRWKYLRENFLKARNKQRLKEELAEQNGLPVPTARNGKYSFRYYAIMEFLSEPVDYQKSLSLNNAIKCKTKLSSQIFHNNQRSSTNSLAKMVPKTNSMNSTGTMVEHFDELDSEMQQNSLGSPFSQETSEYEDSTNKSSDMSSYDQIFLECLQKPIEKPSPIDGFLIRLGEGLKRLPYKERSKLELEFLIRLREVEEQLETYE</sequence>
<dbReference type="GO" id="GO:0006357">
    <property type="term" value="P:regulation of transcription by RNA polymerase II"/>
    <property type="evidence" value="ECO:0007669"/>
    <property type="project" value="TreeGrafter"/>
</dbReference>